<comment type="similarity">
    <text evidence="5">Belongs to the IspH family.</text>
</comment>
<dbReference type="EMBL" id="BNGU01000043">
    <property type="protein sequence ID" value="GHM59882.1"/>
    <property type="molecule type" value="Genomic_DNA"/>
</dbReference>
<dbReference type="NCBIfam" id="NF002190">
    <property type="entry name" value="PRK01045.1-4"/>
    <property type="match status" value="1"/>
</dbReference>
<dbReference type="NCBIfam" id="TIGR00216">
    <property type="entry name" value="ispH_lytB"/>
    <property type="match status" value="1"/>
</dbReference>
<keyword evidence="2 5" id="KW-0479">Metal-binding</keyword>
<feature type="binding site" evidence="5">
    <location>
        <position position="98"/>
    </location>
    <ligand>
        <name>[4Fe-4S] cluster</name>
        <dbReference type="ChEBI" id="CHEBI:49883"/>
    </ligand>
</feature>
<dbReference type="Proteomes" id="UP000637906">
    <property type="component" value="Unassembled WGS sequence"/>
</dbReference>
<dbReference type="GO" id="GO:0046872">
    <property type="term" value="F:metal ion binding"/>
    <property type="evidence" value="ECO:0007669"/>
    <property type="project" value="UniProtKB-KW"/>
</dbReference>
<accession>A0A8J3MN64</accession>
<feature type="binding site" evidence="5">
    <location>
        <position position="43"/>
    </location>
    <ligand>
        <name>isopentenyl diphosphate</name>
        <dbReference type="ChEBI" id="CHEBI:128769"/>
    </ligand>
</feature>
<feature type="binding site" evidence="5">
    <location>
        <position position="126"/>
    </location>
    <ligand>
        <name>(2E)-4-hydroxy-3-methylbut-2-enyl diphosphate</name>
        <dbReference type="ChEBI" id="CHEBI:128753"/>
    </ligand>
</feature>
<dbReference type="NCBIfam" id="NF002188">
    <property type="entry name" value="PRK01045.1-2"/>
    <property type="match status" value="1"/>
</dbReference>
<dbReference type="Gene3D" id="3.40.1010.20">
    <property type="entry name" value="4-hydroxy-3-methylbut-2-enyl diphosphate reductase, catalytic domain"/>
    <property type="match status" value="2"/>
</dbReference>
<dbReference type="HAMAP" id="MF_00191">
    <property type="entry name" value="IspH"/>
    <property type="match status" value="1"/>
</dbReference>
<comment type="catalytic activity">
    <reaction evidence="5">
        <text>isopentenyl diphosphate + 2 oxidized [2Fe-2S]-[ferredoxin] + H2O = (2E)-4-hydroxy-3-methylbut-2-enyl diphosphate + 2 reduced [2Fe-2S]-[ferredoxin] + 2 H(+)</text>
        <dbReference type="Rhea" id="RHEA:24488"/>
        <dbReference type="Rhea" id="RHEA-COMP:10000"/>
        <dbReference type="Rhea" id="RHEA-COMP:10001"/>
        <dbReference type="ChEBI" id="CHEBI:15377"/>
        <dbReference type="ChEBI" id="CHEBI:15378"/>
        <dbReference type="ChEBI" id="CHEBI:33737"/>
        <dbReference type="ChEBI" id="CHEBI:33738"/>
        <dbReference type="ChEBI" id="CHEBI:128753"/>
        <dbReference type="ChEBI" id="CHEBI:128769"/>
        <dbReference type="EC" id="1.17.7.4"/>
    </reaction>
</comment>
<feature type="binding site" evidence="5">
    <location>
        <position position="226"/>
    </location>
    <ligand>
        <name>dimethylallyl diphosphate</name>
        <dbReference type="ChEBI" id="CHEBI:57623"/>
    </ligand>
</feature>
<dbReference type="PANTHER" id="PTHR30426:SF0">
    <property type="entry name" value="4-HYDROXY-3-METHYLBUT-2-ENYL DIPHOSPHATE REDUCTASE"/>
    <property type="match status" value="1"/>
</dbReference>
<comment type="cofactor">
    <cofactor evidence="5">
        <name>[4Fe-4S] cluster</name>
        <dbReference type="ChEBI" id="CHEBI:49883"/>
    </cofactor>
    <text evidence="5">Binds 1 [4Fe-4S] cluster per subunit.</text>
</comment>
<feature type="binding site" evidence="5">
    <location>
        <position position="226"/>
    </location>
    <ligand>
        <name>isopentenyl diphosphate</name>
        <dbReference type="ChEBI" id="CHEBI:128769"/>
    </ligand>
</feature>
<organism evidence="6 7">
    <name type="scientific">Candidatus Mesenet longicola</name>
    <dbReference type="NCBI Taxonomy" id="1892558"/>
    <lineage>
        <taxon>Bacteria</taxon>
        <taxon>Pseudomonadati</taxon>
        <taxon>Pseudomonadota</taxon>
        <taxon>Alphaproteobacteria</taxon>
        <taxon>Rickettsiales</taxon>
        <taxon>Anaplasmataceae</taxon>
        <taxon>Candidatus Mesenet</taxon>
    </lineage>
</organism>
<feature type="binding site" evidence="5">
    <location>
        <position position="12"/>
    </location>
    <ligand>
        <name>[4Fe-4S] cluster</name>
        <dbReference type="ChEBI" id="CHEBI:49883"/>
    </ligand>
</feature>
<comment type="catalytic activity">
    <reaction evidence="5">
        <text>dimethylallyl diphosphate + 2 oxidized [2Fe-2S]-[ferredoxin] + H2O = (2E)-4-hydroxy-3-methylbut-2-enyl diphosphate + 2 reduced [2Fe-2S]-[ferredoxin] + 2 H(+)</text>
        <dbReference type="Rhea" id="RHEA:24825"/>
        <dbReference type="Rhea" id="RHEA-COMP:10000"/>
        <dbReference type="Rhea" id="RHEA-COMP:10001"/>
        <dbReference type="ChEBI" id="CHEBI:15377"/>
        <dbReference type="ChEBI" id="CHEBI:15378"/>
        <dbReference type="ChEBI" id="CHEBI:33737"/>
        <dbReference type="ChEBI" id="CHEBI:33738"/>
        <dbReference type="ChEBI" id="CHEBI:57623"/>
        <dbReference type="ChEBI" id="CHEBI:128753"/>
        <dbReference type="EC" id="1.17.7.4"/>
    </reaction>
</comment>
<feature type="binding site" evidence="5">
    <location>
        <position position="43"/>
    </location>
    <ligand>
        <name>(2E)-4-hydroxy-3-methylbut-2-enyl diphosphate</name>
        <dbReference type="ChEBI" id="CHEBI:128753"/>
    </ligand>
</feature>
<dbReference type="InterPro" id="IPR003451">
    <property type="entry name" value="LytB/IspH"/>
</dbReference>
<feature type="active site" description="Proton donor" evidence="5">
    <location>
        <position position="128"/>
    </location>
</feature>
<dbReference type="GO" id="GO:0051745">
    <property type="term" value="F:4-hydroxy-3-methylbut-2-enyl diphosphate reductase activity"/>
    <property type="evidence" value="ECO:0007669"/>
    <property type="project" value="UniProtKB-UniRule"/>
</dbReference>
<dbReference type="EC" id="1.17.7.4" evidence="5"/>
<comment type="pathway">
    <text evidence="5">Isoprenoid biosynthesis; dimethylallyl diphosphate biosynthesis; dimethylallyl diphosphate from (2E)-4-hydroxy-3-methylbutenyl diphosphate: step 1/1.</text>
</comment>
<feature type="binding site" evidence="5">
    <location>
        <position position="166"/>
    </location>
    <ligand>
        <name>(2E)-4-hydroxy-3-methylbut-2-enyl diphosphate</name>
        <dbReference type="ChEBI" id="CHEBI:128753"/>
    </ligand>
</feature>
<comment type="function">
    <text evidence="5">Catalyzes the conversion of 1-hydroxy-2-methyl-2-(E)-butenyl 4-diphosphate (HMBPP) into a mixture of isopentenyl diphosphate (IPP) and dimethylallyl diphosphate (DMAPP). Acts in the terminal step of the DOXP/MEP pathway for isoprenoid precursor biosynthesis.</text>
</comment>
<comment type="pathway">
    <text evidence="5">Isoprenoid biosynthesis; isopentenyl diphosphate biosynthesis via DXP pathway; isopentenyl diphosphate from 1-deoxy-D-xylulose 5-phosphate: step 6/6.</text>
</comment>
<evidence type="ECO:0000256" key="3">
    <source>
        <dbReference type="ARBA" id="ARBA00023004"/>
    </source>
</evidence>
<feature type="binding site" evidence="5">
    <location>
        <position position="224"/>
    </location>
    <ligand>
        <name>isopentenyl diphosphate</name>
        <dbReference type="ChEBI" id="CHEBI:128769"/>
    </ligand>
</feature>
<dbReference type="GO" id="GO:0050992">
    <property type="term" value="P:dimethylallyl diphosphate biosynthetic process"/>
    <property type="evidence" value="ECO:0007669"/>
    <property type="project" value="UniProtKB-UniRule"/>
</dbReference>
<gene>
    <name evidence="6" type="primary">ispH2</name>
    <name evidence="5" type="synonym">ispH</name>
    <name evidence="6" type="ORF">sL5_08750</name>
</gene>
<keyword evidence="5" id="KW-0414">Isoprene biosynthesis</keyword>
<dbReference type="GO" id="GO:0016114">
    <property type="term" value="P:terpenoid biosynthetic process"/>
    <property type="evidence" value="ECO:0007669"/>
    <property type="project" value="UniProtKB-UniRule"/>
</dbReference>
<feature type="binding site" evidence="5">
    <location>
        <position position="126"/>
    </location>
    <ligand>
        <name>isopentenyl diphosphate</name>
        <dbReference type="ChEBI" id="CHEBI:128769"/>
    </ligand>
</feature>
<evidence type="ECO:0000256" key="2">
    <source>
        <dbReference type="ARBA" id="ARBA00022723"/>
    </source>
</evidence>
<dbReference type="UniPathway" id="UPA00059">
    <property type="reaction ID" value="UER00105"/>
</dbReference>
<feature type="binding site" evidence="5">
    <location>
        <position position="265"/>
    </location>
    <ligand>
        <name>(2E)-4-hydroxy-3-methylbut-2-enyl diphosphate</name>
        <dbReference type="ChEBI" id="CHEBI:128753"/>
    </ligand>
</feature>
<feature type="binding site" evidence="5">
    <location>
        <position position="225"/>
    </location>
    <ligand>
        <name>dimethylallyl diphosphate</name>
        <dbReference type="ChEBI" id="CHEBI:57623"/>
    </ligand>
</feature>
<feature type="binding site" evidence="5">
    <location>
        <position position="126"/>
    </location>
    <ligand>
        <name>dimethylallyl diphosphate</name>
        <dbReference type="ChEBI" id="CHEBI:57623"/>
    </ligand>
</feature>
<feature type="binding site" evidence="5">
    <location>
        <position position="225"/>
    </location>
    <ligand>
        <name>isopentenyl diphosphate</name>
        <dbReference type="ChEBI" id="CHEBI:128769"/>
    </ligand>
</feature>
<dbReference type="AlphaFoldDB" id="A0A8J3MN64"/>
<dbReference type="UniPathway" id="UPA00056">
    <property type="reaction ID" value="UER00097"/>
</dbReference>
<feature type="binding site" evidence="5">
    <location>
        <position position="265"/>
    </location>
    <ligand>
        <name>dimethylallyl diphosphate</name>
        <dbReference type="ChEBI" id="CHEBI:57623"/>
    </ligand>
</feature>
<keyword evidence="5" id="KW-0560">Oxidoreductase</keyword>
<evidence type="ECO:0000313" key="7">
    <source>
        <dbReference type="Proteomes" id="UP000637906"/>
    </source>
</evidence>
<keyword evidence="1 5" id="KW-0004">4Fe-4S</keyword>
<dbReference type="GO" id="GO:0051539">
    <property type="term" value="F:4 iron, 4 sulfur cluster binding"/>
    <property type="evidence" value="ECO:0007669"/>
    <property type="project" value="UniProtKB-UniRule"/>
</dbReference>
<feature type="binding site" evidence="5">
    <location>
        <position position="224"/>
    </location>
    <ligand>
        <name>(2E)-4-hydroxy-3-methylbut-2-enyl diphosphate</name>
        <dbReference type="ChEBI" id="CHEBI:128753"/>
    </ligand>
</feature>
<protein>
    <recommendedName>
        <fullName evidence="5">4-hydroxy-3-methylbut-2-enyl diphosphate reductase</fullName>
        <shortName evidence="5">HMBPP reductase</shortName>
        <ecNumber evidence="5">1.17.7.4</ecNumber>
    </recommendedName>
</protein>
<comment type="caution">
    <text evidence="6">The sequence shown here is derived from an EMBL/GenBank/DDBJ whole genome shotgun (WGS) entry which is preliminary data.</text>
</comment>
<dbReference type="Pfam" id="PF02401">
    <property type="entry name" value="LYTB"/>
    <property type="match status" value="1"/>
</dbReference>
<feature type="binding site" evidence="5">
    <location>
        <position position="224"/>
    </location>
    <ligand>
        <name>dimethylallyl diphosphate</name>
        <dbReference type="ChEBI" id="CHEBI:57623"/>
    </ligand>
</feature>
<dbReference type="CDD" id="cd13944">
    <property type="entry name" value="lytB_ispH"/>
    <property type="match status" value="1"/>
</dbReference>
<evidence type="ECO:0000313" key="6">
    <source>
        <dbReference type="EMBL" id="GHM59882.1"/>
    </source>
</evidence>
<dbReference type="GO" id="GO:0019288">
    <property type="term" value="P:isopentenyl diphosphate biosynthetic process, methylerythritol 4-phosphate pathway"/>
    <property type="evidence" value="ECO:0007669"/>
    <property type="project" value="UniProtKB-UniRule"/>
</dbReference>
<feature type="binding site" evidence="5">
    <location>
        <position position="76"/>
    </location>
    <ligand>
        <name>dimethylallyl diphosphate</name>
        <dbReference type="ChEBI" id="CHEBI:57623"/>
    </ligand>
</feature>
<proteinExistence type="inferred from homology"/>
<keyword evidence="3 5" id="KW-0408">Iron</keyword>
<sequence>MEVILAQPRGFCAGVKRAIDILTLALERYGSDRKIYALHEIVHNKHVVEDFKHKGVTFVNEVKEVPDGAALVFSAHGVAKSVEDEAKSKNIFVIDATCPLVSKVHREAQRSEQNGRQLILIGHNGHPEIEGTKGRVKKPVILVQNVQDVYKLEIEDPDKLSYVTQTTLSIDDTREIITALQTRFPNISGPNLSDICYATQNRQNAVKKLAQVVDLVLVIGSQNSSNSNRLLNICRSKSYLINSYRDIDNSWFDGVNKLGITAGASAPEILIEELISYLKSYMTIKVSVLPGIVENIEFKLPHEFKDAELKVSI</sequence>
<evidence type="ECO:0000256" key="5">
    <source>
        <dbReference type="HAMAP-Rule" id="MF_00191"/>
    </source>
</evidence>
<feature type="binding site" evidence="5">
    <location>
        <position position="226"/>
    </location>
    <ligand>
        <name>(2E)-4-hydroxy-3-methylbut-2-enyl diphosphate</name>
        <dbReference type="ChEBI" id="CHEBI:128753"/>
    </ligand>
</feature>
<feature type="binding site" evidence="5">
    <location>
        <position position="43"/>
    </location>
    <ligand>
        <name>dimethylallyl diphosphate</name>
        <dbReference type="ChEBI" id="CHEBI:57623"/>
    </ligand>
</feature>
<feature type="binding site" evidence="5">
    <location>
        <position position="265"/>
    </location>
    <ligand>
        <name>isopentenyl diphosphate</name>
        <dbReference type="ChEBI" id="CHEBI:128769"/>
    </ligand>
</feature>
<keyword evidence="7" id="KW-1185">Reference proteome</keyword>
<feature type="binding site" evidence="5">
    <location>
        <position position="76"/>
    </location>
    <ligand>
        <name>isopentenyl diphosphate</name>
        <dbReference type="ChEBI" id="CHEBI:128769"/>
    </ligand>
</feature>
<name>A0A8J3MN64_9RICK</name>
<dbReference type="PANTHER" id="PTHR30426">
    <property type="entry name" value="4-HYDROXY-3-METHYLBUT-2-ENYL DIPHOSPHATE REDUCTASE"/>
    <property type="match status" value="1"/>
</dbReference>
<keyword evidence="4 5" id="KW-0411">Iron-sulfur</keyword>
<dbReference type="Gene3D" id="3.40.50.11270">
    <property type="match status" value="1"/>
</dbReference>
<evidence type="ECO:0000256" key="4">
    <source>
        <dbReference type="ARBA" id="ARBA00023014"/>
    </source>
</evidence>
<feature type="binding site" evidence="5">
    <location>
        <position position="225"/>
    </location>
    <ligand>
        <name>(2E)-4-hydroxy-3-methylbut-2-enyl diphosphate</name>
        <dbReference type="ChEBI" id="CHEBI:128753"/>
    </ligand>
</feature>
<evidence type="ECO:0000256" key="1">
    <source>
        <dbReference type="ARBA" id="ARBA00022485"/>
    </source>
</evidence>
<feature type="binding site" evidence="5">
    <location>
        <position position="76"/>
    </location>
    <ligand>
        <name>(2E)-4-hydroxy-3-methylbut-2-enyl diphosphate</name>
        <dbReference type="ChEBI" id="CHEBI:128753"/>
    </ligand>
</feature>
<reference evidence="6 7" key="1">
    <citation type="journal article" date="2021" name="Microb. Ecol.">
        <title>Candidatus Mesenet longicola: Novel Endosymbionts of Brontispa longissima that Induce Cytoplasmic Incompatibility.</title>
        <authorList>
            <person name="Takano S."/>
            <person name="Gotoh Y."/>
            <person name="Hayashi T."/>
        </authorList>
    </citation>
    <scope>NUCLEOTIDE SEQUENCE [LARGE SCALE GENOMIC DNA]</scope>
    <source>
        <strain evidence="6">L5</strain>
    </source>
</reference>
<feature type="binding site" evidence="5">
    <location>
        <position position="196"/>
    </location>
    <ligand>
        <name>[4Fe-4S] cluster</name>
        <dbReference type="ChEBI" id="CHEBI:49883"/>
    </ligand>
</feature>